<dbReference type="GO" id="GO:0006629">
    <property type="term" value="P:lipid metabolic process"/>
    <property type="evidence" value="ECO:0007669"/>
    <property type="project" value="InterPro"/>
</dbReference>
<sequence>MLFIFILLLSRVHSELFAFEGASFKQDENIVISPRNELDPVILVPGLAGSRLEYREFGGHDYKHMWLDFVKGTVETDKYIKLISPNYNSTSDIYSSAEGIEVRPTDFGGIKGISSLDPTLPLVSDYFAKMINTMQKVGYEAGQNLFGAPYDFRIVTPHMAEVLGLYNQFKGLVEKAYSLNDGKKVHLVGHSCGCAFIHQFLTIYIREQEKQQNQKNGIFVQREVGSDWADKYIESFISISGPYGGAPEALSFLSGPKQWMFFTISAEKTNQMVKYMGGVYWMLPNANYYKQGICGQEQKQNINNKINDTEYSDCVVSEVEIIGDDGQVKQSIPITIDNMTWLFDSTQRDDQSGAVDHIKRYIDDQIKAPGVKVHIFNGAGVDTIQRTIWTGKENENKEPDEWWKKTGREIKGKGDSCVPSASLRIPLKWKDEQEQIVDNVEYEGTTHFKIMSHKPFIEDFMNVISR</sequence>
<comment type="caution">
    <text evidence="1">The sequence shown here is derived from an EMBL/GenBank/DDBJ whole genome shotgun (WGS) entry which is preliminary data.</text>
</comment>
<dbReference type="InterPro" id="IPR029058">
    <property type="entry name" value="AB_hydrolase_fold"/>
</dbReference>
<dbReference type="AlphaFoldDB" id="A0A5J4VDM8"/>
<dbReference type="Pfam" id="PF02450">
    <property type="entry name" value="LCAT"/>
    <property type="match status" value="1"/>
</dbReference>
<gene>
    <name evidence="1" type="ORF">EZS28_023922</name>
</gene>
<dbReference type="GO" id="GO:0008374">
    <property type="term" value="F:O-acyltransferase activity"/>
    <property type="evidence" value="ECO:0007669"/>
    <property type="project" value="InterPro"/>
</dbReference>
<proteinExistence type="predicted"/>
<evidence type="ECO:0000313" key="2">
    <source>
        <dbReference type="Proteomes" id="UP000324800"/>
    </source>
</evidence>
<dbReference type="SUPFAM" id="SSF53474">
    <property type="entry name" value="alpha/beta-Hydrolases"/>
    <property type="match status" value="1"/>
</dbReference>
<dbReference type="EMBL" id="SNRW01007829">
    <property type="protein sequence ID" value="KAA6380552.1"/>
    <property type="molecule type" value="Genomic_DNA"/>
</dbReference>
<dbReference type="Proteomes" id="UP000324800">
    <property type="component" value="Unassembled WGS sequence"/>
</dbReference>
<protein>
    <submittedName>
        <fullName evidence="1">Putative group XV phospholipase A2</fullName>
    </submittedName>
</protein>
<dbReference type="PANTHER" id="PTHR11440">
    <property type="entry name" value="LECITHIN-CHOLESTEROL ACYLTRANSFERASE-RELATED"/>
    <property type="match status" value="1"/>
</dbReference>
<reference evidence="1 2" key="1">
    <citation type="submission" date="2019-03" db="EMBL/GenBank/DDBJ databases">
        <title>Single cell metagenomics reveals metabolic interactions within the superorganism composed of flagellate Streblomastix strix and complex community of Bacteroidetes bacteria on its surface.</title>
        <authorList>
            <person name="Treitli S.C."/>
            <person name="Kolisko M."/>
            <person name="Husnik F."/>
            <person name="Keeling P."/>
            <person name="Hampl V."/>
        </authorList>
    </citation>
    <scope>NUCLEOTIDE SEQUENCE [LARGE SCALE GENOMIC DNA]</scope>
    <source>
        <strain evidence="1">ST1C</strain>
    </source>
</reference>
<accession>A0A5J4VDM8</accession>
<dbReference type="InterPro" id="IPR003386">
    <property type="entry name" value="LACT/PDAT_acylTrfase"/>
</dbReference>
<dbReference type="Gene3D" id="3.40.50.1820">
    <property type="entry name" value="alpha/beta hydrolase"/>
    <property type="match status" value="1"/>
</dbReference>
<evidence type="ECO:0000313" key="1">
    <source>
        <dbReference type="EMBL" id="KAA6380552.1"/>
    </source>
</evidence>
<dbReference type="OrthoDB" id="190846at2759"/>
<name>A0A5J4VDM8_9EUKA</name>
<organism evidence="1 2">
    <name type="scientific">Streblomastix strix</name>
    <dbReference type="NCBI Taxonomy" id="222440"/>
    <lineage>
        <taxon>Eukaryota</taxon>
        <taxon>Metamonada</taxon>
        <taxon>Preaxostyla</taxon>
        <taxon>Oxymonadida</taxon>
        <taxon>Streblomastigidae</taxon>
        <taxon>Streblomastix</taxon>
    </lineage>
</organism>